<sequence length="39" mass="4370">MRDAVDKVETELAKATEGTEQYDILKANRDALLEEMNSA</sequence>
<accession>A0A8S5PTA1</accession>
<reference evidence="1" key="1">
    <citation type="journal article" date="2021" name="Proc. Natl. Acad. Sci. U.S.A.">
        <title>A Catalog of Tens of Thousands of Viruses from Human Metagenomes Reveals Hidden Associations with Chronic Diseases.</title>
        <authorList>
            <person name="Tisza M.J."/>
            <person name="Buck C.B."/>
        </authorList>
    </citation>
    <scope>NUCLEOTIDE SEQUENCE</scope>
    <source>
        <strain evidence="1">CtjhW4</strain>
    </source>
</reference>
<organism evidence="1">
    <name type="scientific">Myoviridae sp. ctjhW4</name>
    <dbReference type="NCBI Taxonomy" id="2825162"/>
    <lineage>
        <taxon>Viruses</taxon>
        <taxon>Duplodnaviria</taxon>
        <taxon>Heunggongvirae</taxon>
        <taxon>Uroviricota</taxon>
        <taxon>Caudoviricetes</taxon>
    </lineage>
</organism>
<dbReference type="EMBL" id="BK015491">
    <property type="protein sequence ID" value="DAE09721.1"/>
    <property type="molecule type" value="Genomic_DNA"/>
</dbReference>
<protein>
    <submittedName>
        <fullName evidence="1">Uncharacterized protein</fullName>
    </submittedName>
</protein>
<proteinExistence type="predicted"/>
<name>A0A8S5PTA1_9CAUD</name>
<evidence type="ECO:0000313" key="1">
    <source>
        <dbReference type="EMBL" id="DAE09721.1"/>
    </source>
</evidence>